<keyword evidence="3" id="KW-1185">Reference proteome</keyword>
<dbReference type="EMBL" id="CM010723">
    <property type="protein sequence ID" value="RZC79399.1"/>
    <property type="molecule type" value="Genomic_DNA"/>
</dbReference>
<name>A0A4Y7L556_PAPSO</name>
<gene>
    <name evidence="2" type="ORF">C5167_003590</name>
</gene>
<dbReference type="Proteomes" id="UP000316621">
    <property type="component" value="Chromosome 9"/>
</dbReference>
<evidence type="ECO:0000313" key="2">
    <source>
        <dbReference type="EMBL" id="RZC79399.1"/>
    </source>
</evidence>
<protein>
    <submittedName>
        <fullName evidence="2">Uncharacterized protein</fullName>
    </submittedName>
</protein>
<dbReference type="Gramene" id="RZC79399">
    <property type="protein sequence ID" value="RZC79399"/>
    <property type="gene ID" value="C5167_003590"/>
</dbReference>
<reference evidence="2 3" key="1">
    <citation type="journal article" date="2018" name="Science">
        <title>The opium poppy genome and morphinan production.</title>
        <authorList>
            <person name="Guo L."/>
            <person name="Winzer T."/>
            <person name="Yang X."/>
            <person name="Li Y."/>
            <person name="Ning Z."/>
            <person name="He Z."/>
            <person name="Teodor R."/>
            <person name="Lu Y."/>
            <person name="Bowser T.A."/>
            <person name="Graham I.A."/>
            <person name="Ye K."/>
        </authorList>
    </citation>
    <scope>NUCLEOTIDE SEQUENCE [LARGE SCALE GENOMIC DNA]</scope>
    <source>
        <strain evidence="3">cv. HN1</strain>
        <tissue evidence="2">Leaves</tissue>
    </source>
</reference>
<evidence type="ECO:0000256" key="1">
    <source>
        <dbReference type="SAM" id="MobiDB-lite"/>
    </source>
</evidence>
<organism evidence="2 3">
    <name type="scientific">Papaver somniferum</name>
    <name type="common">Opium poppy</name>
    <dbReference type="NCBI Taxonomy" id="3469"/>
    <lineage>
        <taxon>Eukaryota</taxon>
        <taxon>Viridiplantae</taxon>
        <taxon>Streptophyta</taxon>
        <taxon>Embryophyta</taxon>
        <taxon>Tracheophyta</taxon>
        <taxon>Spermatophyta</taxon>
        <taxon>Magnoliopsida</taxon>
        <taxon>Ranunculales</taxon>
        <taxon>Papaveraceae</taxon>
        <taxon>Papaveroideae</taxon>
        <taxon>Papaver</taxon>
    </lineage>
</organism>
<feature type="region of interest" description="Disordered" evidence="1">
    <location>
        <begin position="108"/>
        <end position="133"/>
    </location>
</feature>
<evidence type="ECO:0000313" key="3">
    <source>
        <dbReference type="Proteomes" id="UP000316621"/>
    </source>
</evidence>
<dbReference type="AlphaFoldDB" id="A0A4Y7L556"/>
<sequence length="133" mass="15356">MNKFPQMEAAKIAYMRNCWLARKEPHPCDVFKAKLLKNLKGHASTVRTESKKNTPHTCNGVDRIDANTGIRACVGFGWGAQTYHQTGQWNQVQRKHFETVEELRRKLLLKDENKSDEQAEKSKEKNTENKKKG</sequence>
<proteinExistence type="predicted"/>
<accession>A0A4Y7L556</accession>